<reference evidence="1 2" key="1">
    <citation type="submission" date="2013-04" db="EMBL/GenBank/DDBJ databases">
        <authorList>
            <person name="Weinstock G."/>
            <person name="Sodergren E."/>
            <person name="Lobos E.A."/>
            <person name="Fulton L."/>
            <person name="Fulton R."/>
            <person name="Courtney L."/>
            <person name="Fronick C."/>
            <person name="O'Laughlin M."/>
            <person name="Godfrey J."/>
            <person name="Wilson R.M."/>
            <person name="Miner T."/>
            <person name="Farmer C."/>
            <person name="Delehaunty K."/>
            <person name="Cordes M."/>
            <person name="Minx P."/>
            <person name="Tomlinson C."/>
            <person name="Chen J."/>
            <person name="Wollam A."/>
            <person name="Pepin K.H."/>
            <person name="Palsikar V.B."/>
            <person name="Zhang X."/>
            <person name="Suruliraj S."/>
            <person name="Perna N.T."/>
            <person name="Plunkett G."/>
            <person name="Warren W."/>
            <person name="Mitreva M."/>
            <person name="Mardis E.R."/>
            <person name="Wilson R.K."/>
        </authorList>
    </citation>
    <scope>NUCLEOTIDE SEQUENCE [LARGE SCALE GENOMIC DNA]</scope>
    <source>
        <strain evidence="1 2">DSM 4568</strain>
    </source>
</reference>
<dbReference type="AlphaFoldDB" id="S3JTW9"/>
<gene>
    <name evidence="1" type="ORF">HMPREF0201_02315</name>
</gene>
<sequence>MLVRKLIGHAIIKSLSFYIFNTLNLLGCLVISANQQAELLPHLCIYFE</sequence>
<dbReference type="EMBL" id="ATDT01000021">
    <property type="protein sequence ID" value="EPF16569.1"/>
    <property type="molecule type" value="Genomic_DNA"/>
</dbReference>
<proteinExistence type="predicted"/>
<name>S3JTW9_9ENTR</name>
<evidence type="ECO:0000313" key="1">
    <source>
        <dbReference type="EMBL" id="EPF16569.1"/>
    </source>
</evidence>
<comment type="caution">
    <text evidence="1">The sequence shown here is derived from an EMBL/GenBank/DDBJ whole genome shotgun (WGS) entry which is preliminary data.</text>
</comment>
<dbReference type="HOGENOM" id="CLU_3150857_0_0_6"/>
<accession>S3JTW9</accession>
<evidence type="ECO:0000313" key="2">
    <source>
        <dbReference type="Proteomes" id="UP000014585"/>
    </source>
</evidence>
<organism evidence="1 2">
    <name type="scientific">Cedecea davisae DSM 4568</name>
    <dbReference type="NCBI Taxonomy" id="566551"/>
    <lineage>
        <taxon>Bacteria</taxon>
        <taxon>Pseudomonadati</taxon>
        <taxon>Pseudomonadota</taxon>
        <taxon>Gammaproteobacteria</taxon>
        <taxon>Enterobacterales</taxon>
        <taxon>Enterobacteriaceae</taxon>
        <taxon>Cedecea</taxon>
    </lineage>
</organism>
<dbReference type="PATRIC" id="fig|566551.4.peg.2132"/>
<protein>
    <submittedName>
        <fullName evidence="1">Uncharacterized protein</fullName>
    </submittedName>
</protein>
<dbReference type="Proteomes" id="UP000014585">
    <property type="component" value="Unassembled WGS sequence"/>
</dbReference>
<dbReference type="STRING" id="566551.HMPREF0201_02315"/>